<feature type="compositionally biased region" description="Low complexity" evidence="12">
    <location>
        <begin position="1"/>
        <end position="21"/>
    </location>
</feature>
<dbReference type="GO" id="GO:0009507">
    <property type="term" value="C:chloroplast"/>
    <property type="evidence" value="ECO:0007669"/>
    <property type="project" value="UniProtKB-SubCell"/>
</dbReference>
<evidence type="ECO:0000256" key="5">
    <source>
        <dbReference type="ARBA" id="ARBA00022531"/>
    </source>
</evidence>
<dbReference type="GO" id="GO:0004392">
    <property type="term" value="F:heme oxygenase (decyclizing) activity"/>
    <property type="evidence" value="ECO:0007669"/>
    <property type="project" value="UniProtKB-EC"/>
</dbReference>
<evidence type="ECO:0000256" key="7">
    <source>
        <dbReference type="ARBA" id="ARBA00022640"/>
    </source>
</evidence>
<evidence type="ECO:0000313" key="13">
    <source>
        <dbReference type="EMBL" id="GBF99094.1"/>
    </source>
</evidence>
<dbReference type="InterPro" id="IPR002051">
    <property type="entry name" value="Haem_Oase"/>
</dbReference>
<dbReference type="PANTHER" id="PTHR35703">
    <property type="entry name" value="HEME OXYGENASE 1, CHLOROPLASTIC-RELATED"/>
    <property type="match status" value="1"/>
</dbReference>
<keyword evidence="14" id="KW-1185">Reference proteome</keyword>
<accession>A0A2V0PH09</accession>
<feature type="region of interest" description="Disordered" evidence="12">
    <location>
        <begin position="1"/>
        <end position="27"/>
    </location>
</feature>
<dbReference type="AlphaFoldDB" id="A0A2V0PH09"/>
<keyword evidence="11" id="KW-0408">Iron</keyword>
<dbReference type="GO" id="GO:0015979">
    <property type="term" value="P:photosynthesis"/>
    <property type="evidence" value="ECO:0007669"/>
    <property type="project" value="UniProtKB-KW"/>
</dbReference>
<evidence type="ECO:0000256" key="4">
    <source>
        <dbReference type="ARBA" id="ARBA00022528"/>
    </source>
</evidence>
<keyword evidence="4" id="KW-0150">Chloroplast</keyword>
<organism evidence="13 14">
    <name type="scientific">Raphidocelis subcapitata</name>
    <dbReference type="NCBI Taxonomy" id="307507"/>
    <lineage>
        <taxon>Eukaryota</taxon>
        <taxon>Viridiplantae</taxon>
        <taxon>Chlorophyta</taxon>
        <taxon>core chlorophytes</taxon>
        <taxon>Chlorophyceae</taxon>
        <taxon>CS clade</taxon>
        <taxon>Sphaeropleales</taxon>
        <taxon>Selenastraceae</taxon>
        <taxon>Raphidocelis</taxon>
    </lineage>
</organism>
<keyword evidence="8" id="KW-0479">Metal-binding</keyword>
<dbReference type="InterPro" id="IPR016951">
    <property type="entry name" value="Haem_Oase_decyc_pln"/>
</dbReference>
<dbReference type="InParanoid" id="A0A2V0PH09"/>
<reference evidence="13 14" key="1">
    <citation type="journal article" date="2018" name="Sci. Rep.">
        <title>Raphidocelis subcapitata (=Pseudokirchneriella subcapitata) provides an insight into genome evolution and environmental adaptations in the Sphaeropleales.</title>
        <authorList>
            <person name="Suzuki S."/>
            <person name="Yamaguchi H."/>
            <person name="Nakajima N."/>
            <person name="Kawachi M."/>
        </authorList>
    </citation>
    <scope>NUCLEOTIDE SEQUENCE [LARGE SCALE GENOMIC DNA]</scope>
    <source>
        <strain evidence="13 14">NIES-35</strain>
    </source>
</reference>
<dbReference type="GO" id="GO:0006788">
    <property type="term" value="P:heme oxidation"/>
    <property type="evidence" value="ECO:0007669"/>
    <property type="project" value="InterPro"/>
</dbReference>
<evidence type="ECO:0000256" key="1">
    <source>
        <dbReference type="ARBA" id="ARBA00004229"/>
    </source>
</evidence>
<name>A0A2V0PH09_9CHLO</name>
<gene>
    <name evidence="13" type="ORF">Rsub_11903</name>
</gene>
<sequence>MQLSRPSSAARAAQPSMARPAPRAPRARCVRVRAHGAVGATELKKQGFIGEMRAVAMKLHTRDQAPKEGKQESKQPMTAWTPTREGYVRFLAESKVVYDAFEEITTKAEHPEYKLFQNTGLERSKPLEKDLAWFQQQYGIATPQLPADSPGREYAALLRTLASSDPPAFICHYYNYYFAHTAGGRMIGSKVASMILDGAELEFYKYNGDVGQLLDAVRVKINELAESWTPQQKEHCLKETAATFKSSGSLMGFIAGSH</sequence>
<keyword evidence="7" id="KW-0934">Plastid</keyword>
<evidence type="ECO:0000256" key="6">
    <source>
        <dbReference type="ARBA" id="ARBA00022617"/>
    </source>
</evidence>
<dbReference type="EC" id="1.14.14.18" evidence="3"/>
<evidence type="ECO:0000256" key="3">
    <source>
        <dbReference type="ARBA" id="ARBA00012360"/>
    </source>
</evidence>
<evidence type="ECO:0000256" key="8">
    <source>
        <dbReference type="ARBA" id="ARBA00022723"/>
    </source>
</evidence>
<proteinExistence type="inferred from homology"/>
<dbReference type="FunCoup" id="A0A2V0PH09">
    <property type="interactions" value="388"/>
</dbReference>
<dbReference type="InterPro" id="IPR016053">
    <property type="entry name" value="Haem_Oase-like"/>
</dbReference>
<dbReference type="CDD" id="cd19165">
    <property type="entry name" value="HemeO"/>
    <property type="match status" value="1"/>
</dbReference>
<keyword evidence="5" id="KW-0602">Photosynthesis</keyword>
<dbReference type="Proteomes" id="UP000247498">
    <property type="component" value="Unassembled WGS sequence"/>
</dbReference>
<dbReference type="STRING" id="307507.A0A2V0PH09"/>
<dbReference type="Gene3D" id="1.20.910.10">
    <property type="entry name" value="Heme oxygenase-like"/>
    <property type="match status" value="1"/>
</dbReference>
<keyword evidence="9" id="KW-0809">Transit peptide</keyword>
<comment type="similarity">
    <text evidence="2">Belongs to the heme oxygenase family.</text>
</comment>
<dbReference type="SUPFAM" id="SSF48613">
    <property type="entry name" value="Heme oxygenase-like"/>
    <property type="match status" value="1"/>
</dbReference>
<evidence type="ECO:0000313" key="14">
    <source>
        <dbReference type="Proteomes" id="UP000247498"/>
    </source>
</evidence>
<comment type="subcellular location">
    <subcellularLocation>
        <location evidence="1">Plastid</location>
        <location evidence="1">Chloroplast</location>
    </subcellularLocation>
</comment>
<evidence type="ECO:0000256" key="12">
    <source>
        <dbReference type="SAM" id="MobiDB-lite"/>
    </source>
</evidence>
<dbReference type="GO" id="GO:0046872">
    <property type="term" value="F:metal ion binding"/>
    <property type="evidence" value="ECO:0007669"/>
    <property type="project" value="UniProtKB-KW"/>
</dbReference>
<keyword evidence="10" id="KW-0560">Oxidoreductase</keyword>
<keyword evidence="6" id="KW-0349">Heme</keyword>
<evidence type="ECO:0000256" key="11">
    <source>
        <dbReference type="ARBA" id="ARBA00023004"/>
    </source>
</evidence>
<dbReference type="EMBL" id="BDRX01000145">
    <property type="protein sequence ID" value="GBF99094.1"/>
    <property type="molecule type" value="Genomic_DNA"/>
</dbReference>
<dbReference type="OrthoDB" id="652091at2759"/>
<evidence type="ECO:0000256" key="10">
    <source>
        <dbReference type="ARBA" id="ARBA00023002"/>
    </source>
</evidence>
<dbReference type="InterPro" id="IPR016084">
    <property type="entry name" value="Haem_Oase-like_multi-hlx"/>
</dbReference>
<evidence type="ECO:0000256" key="2">
    <source>
        <dbReference type="ARBA" id="ARBA00006134"/>
    </source>
</evidence>
<evidence type="ECO:0000256" key="9">
    <source>
        <dbReference type="ARBA" id="ARBA00022946"/>
    </source>
</evidence>
<comment type="caution">
    <text evidence="13">The sequence shown here is derived from an EMBL/GenBank/DDBJ whole genome shotgun (WGS) entry which is preliminary data.</text>
</comment>
<protein>
    <recommendedName>
        <fullName evidence="3">heme oxygenase (biliverdin-producing)</fullName>
        <ecNumber evidence="3">1.14.14.18</ecNumber>
    </recommendedName>
</protein>
<dbReference type="Pfam" id="PF01126">
    <property type="entry name" value="Heme_oxygenase"/>
    <property type="match status" value="1"/>
</dbReference>
<dbReference type="PANTHER" id="PTHR35703:SF2">
    <property type="entry name" value="HEME OXYGENASE 1, CHLOROPLASTIC-RELATED"/>
    <property type="match status" value="1"/>
</dbReference>